<dbReference type="EMBL" id="JBEPMJ010000008">
    <property type="protein sequence ID" value="MET3750200.1"/>
    <property type="molecule type" value="Genomic_DNA"/>
</dbReference>
<reference evidence="3 4" key="1">
    <citation type="submission" date="2024-06" db="EMBL/GenBank/DDBJ databases">
        <title>Genomic Encyclopedia of Type Strains, Phase IV (KMG-IV): sequencing the most valuable type-strain genomes for metagenomic binning, comparative biology and taxonomic classification.</title>
        <authorList>
            <person name="Goeker M."/>
        </authorList>
    </citation>
    <scope>NUCLEOTIDE SEQUENCE [LARGE SCALE GENOMIC DNA]</scope>
    <source>
        <strain evidence="3 4">DSM 29492</strain>
    </source>
</reference>
<name>A0ABV2M158_9FIRM</name>
<evidence type="ECO:0000256" key="2">
    <source>
        <dbReference type="SAM" id="Phobius"/>
    </source>
</evidence>
<keyword evidence="2" id="KW-0472">Membrane</keyword>
<keyword evidence="3" id="KW-0804">Transcription</keyword>
<keyword evidence="2" id="KW-0812">Transmembrane</keyword>
<feature type="transmembrane region" description="Helical" evidence="2">
    <location>
        <begin position="345"/>
        <end position="366"/>
    </location>
</feature>
<feature type="compositionally biased region" description="Basic and acidic residues" evidence="1">
    <location>
        <begin position="46"/>
        <end position="60"/>
    </location>
</feature>
<dbReference type="PANTHER" id="PTHR37826:SF3">
    <property type="entry name" value="J DOMAIN-CONTAINING PROTEIN"/>
    <property type="match status" value="1"/>
</dbReference>
<dbReference type="Proteomes" id="UP001549106">
    <property type="component" value="Unassembled WGS sequence"/>
</dbReference>
<keyword evidence="3" id="KW-0240">DNA-directed RNA polymerase</keyword>
<feature type="region of interest" description="Disordered" evidence="1">
    <location>
        <begin position="41"/>
        <end position="67"/>
    </location>
</feature>
<gene>
    <name evidence="3" type="ORF">ABID24_001444</name>
</gene>
<sequence length="367" mass="42587">MEILNYKCPNCSAGLEFNSKTQKMACEYCGNSYTVEELEELEEQKEEPLKEEDSRGHWEGFDPESWNPDGGEISVWSCPSCGAELVAEKTAGALVCPYCMNSMIMPEQFQDIYRPDYVIPFKKSKKDALDALKKHYLKKPLLPSVFKDENHLEEIKAVYVPFWMYDLESSGRFQYQGTRVRFWETEKYECTETSFYHIVRKGSMKFCRIPVDGSEKIDDTMMEAIEPYDYQELEPFQLSYLSGYMADRYDREPDELTDRVHARMEESMRRAVRNTVIGYDTVIPVQEDIRITGKGQVKYALLPVWFLNTKWNGKTYSFAMNGQTGKIIGDLPVGKDLLIRYWMKYHIFSAAVIFVLFVILMLAGVIG</sequence>
<protein>
    <submittedName>
        <fullName evidence="3">DNA-directed RNA polymerase subunit RPC12/RpoP</fullName>
    </submittedName>
</protein>
<dbReference type="GO" id="GO:0000428">
    <property type="term" value="C:DNA-directed RNA polymerase complex"/>
    <property type="evidence" value="ECO:0007669"/>
    <property type="project" value="UniProtKB-KW"/>
</dbReference>
<proteinExistence type="predicted"/>
<evidence type="ECO:0000313" key="4">
    <source>
        <dbReference type="Proteomes" id="UP001549106"/>
    </source>
</evidence>
<accession>A0ABV2M158</accession>
<organism evidence="3 4">
    <name type="scientific">Blautia caecimuris</name>
    <dbReference type="NCBI Taxonomy" id="1796615"/>
    <lineage>
        <taxon>Bacteria</taxon>
        <taxon>Bacillati</taxon>
        <taxon>Bacillota</taxon>
        <taxon>Clostridia</taxon>
        <taxon>Lachnospirales</taxon>
        <taxon>Lachnospiraceae</taxon>
        <taxon>Blautia</taxon>
    </lineage>
</organism>
<dbReference type="Gene3D" id="2.20.28.30">
    <property type="entry name" value="RNA polymerase ii, chain L"/>
    <property type="match status" value="2"/>
</dbReference>
<dbReference type="RefSeq" id="WP_257464418.1">
    <property type="nucleotide sequence ID" value="NZ_JANJZT010000008.1"/>
</dbReference>
<keyword evidence="2" id="KW-1133">Transmembrane helix</keyword>
<dbReference type="PANTHER" id="PTHR37826">
    <property type="entry name" value="FLOTILLIN BAND_7_5 DOMAIN PROTEIN"/>
    <property type="match status" value="1"/>
</dbReference>
<comment type="caution">
    <text evidence="3">The sequence shown here is derived from an EMBL/GenBank/DDBJ whole genome shotgun (WGS) entry which is preliminary data.</text>
</comment>
<evidence type="ECO:0000256" key="1">
    <source>
        <dbReference type="SAM" id="MobiDB-lite"/>
    </source>
</evidence>
<evidence type="ECO:0000313" key="3">
    <source>
        <dbReference type="EMBL" id="MET3750200.1"/>
    </source>
</evidence>
<keyword evidence="4" id="KW-1185">Reference proteome</keyword>